<keyword evidence="5 6" id="KW-0472">Membrane</keyword>
<dbReference type="PANTHER" id="PTHR32322">
    <property type="entry name" value="INNER MEMBRANE TRANSPORTER"/>
    <property type="match status" value="1"/>
</dbReference>
<keyword evidence="3 6" id="KW-0812">Transmembrane</keyword>
<dbReference type="InterPro" id="IPR037185">
    <property type="entry name" value="EmrE-like"/>
</dbReference>
<keyword evidence="9" id="KW-1185">Reference proteome</keyword>
<dbReference type="Pfam" id="PF00892">
    <property type="entry name" value="EamA"/>
    <property type="match status" value="2"/>
</dbReference>
<feature type="transmembrane region" description="Helical" evidence="6">
    <location>
        <begin position="268"/>
        <end position="286"/>
    </location>
</feature>
<name>A0ABM7W4R3_9BACT</name>
<reference evidence="8 9" key="1">
    <citation type="submission" date="2022-01" db="EMBL/GenBank/DDBJ databases">
        <title>Desulfofustis limnae sp. nov., a novel mesophilic sulfate-reducing bacterium isolated from marsh soil.</title>
        <authorList>
            <person name="Watanabe M."/>
            <person name="Takahashi A."/>
            <person name="Kojima H."/>
            <person name="Fukui M."/>
        </authorList>
    </citation>
    <scope>NUCLEOTIDE SEQUENCE [LARGE SCALE GENOMIC DNA]</scope>
    <source>
        <strain evidence="8 9">PPLL</strain>
    </source>
</reference>
<feature type="transmembrane region" description="Helical" evidence="6">
    <location>
        <begin position="119"/>
        <end position="137"/>
    </location>
</feature>
<dbReference type="InterPro" id="IPR050638">
    <property type="entry name" value="AA-Vitamin_Transporters"/>
</dbReference>
<evidence type="ECO:0000256" key="6">
    <source>
        <dbReference type="SAM" id="Phobius"/>
    </source>
</evidence>
<dbReference type="InterPro" id="IPR000620">
    <property type="entry name" value="EamA_dom"/>
</dbReference>
<feature type="domain" description="EamA" evidence="7">
    <location>
        <begin position="6"/>
        <end position="135"/>
    </location>
</feature>
<evidence type="ECO:0000256" key="1">
    <source>
        <dbReference type="ARBA" id="ARBA00004141"/>
    </source>
</evidence>
<dbReference type="SUPFAM" id="SSF103481">
    <property type="entry name" value="Multidrug resistance efflux transporter EmrE"/>
    <property type="match status" value="2"/>
</dbReference>
<feature type="transmembrane region" description="Helical" evidence="6">
    <location>
        <begin position="213"/>
        <end position="237"/>
    </location>
</feature>
<evidence type="ECO:0000259" key="7">
    <source>
        <dbReference type="Pfam" id="PF00892"/>
    </source>
</evidence>
<dbReference type="Proteomes" id="UP000830055">
    <property type="component" value="Chromosome"/>
</dbReference>
<feature type="domain" description="EamA" evidence="7">
    <location>
        <begin position="150"/>
        <end position="286"/>
    </location>
</feature>
<feature type="transmembrane region" description="Helical" evidence="6">
    <location>
        <begin position="87"/>
        <end position="112"/>
    </location>
</feature>
<evidence type="ECO:0000256" key="5">
    <source>
        <dbReference type="ARBA" id="ARBA00023136"/>
    </source>
</evidence>
<feature type="transmembrane region" description="Helical" evidence="6">
    <location>
        <begin position="149"/>
        <end position="168"/>
    </location>
</feature>
<sequence>MRNASFYLATVLIWGSTWIGIKLQLGVVEPLVSVGYRFTLAAAILVLWCLARRLPMRFSLQEHGFIFLQGVLLFACNYLLFYIAELYIASGLAAVIFSTIVVMNICNGALFLKAPIDSRVVIGGAFGLIGIGLVFHRELAAFSLADEEVRGALICVAATFFASLGNIVSARNQKNGLPVIQSNAYGMAYGALVMLLSGLLAGTPFGFDPSVAYVGSLVYLALFGSVIAFGCYLSLIGAIGADRAAYSTLLFPLVALTISTIWEGYRWTLPATAGIGLILFGNLFIIRRRPTALPQRLAGVNAGATRDHSPHR</sequence>
<feature type="transmembrane region" description="Helical" evidence="6">
    <location>
        <begin position="34"/>
        <end position="51"/>
    </location>
</feature>
<feature type="transmembrane region" description="Helical" evidence="6">
    <location>
        <begin position="188"/>
        <end position="207"/>
    </location>
</feature>
<dbReference type="EMBL" id="AP025516">
    <property type="protein sequence ID" value="BDD85896.1"/>
    <property type="molecule type" value="Genomic_DNA"/>
</dbReference>
<organism evidence="8 9">
    <name type="scientific">Desulfofustis limnaeus</name>
    <dbReference type="NCBI Taxonomy" id="2740163"/>
    <lineage>
        <taxon>Bacteria</taxon>
        <taxon>Pseudomonadati</taxon>
        <taxon>Thermodesulfobacteriota</taxon>
        <taxon>Desulfobulbia</taxon>
        <taxon>Desulfobulbales</taxon>
        <taxon>Desulfocapsaceae</taxon>
        <taxon>Desulfofustis</taxon>
    </lineage>
</organism>
<gene>
    <name evidence="8" type="ORF">DPPLL_02610</name>
</gene>
<dbReference type="PANTHER" id="PTHR32322:SF2">
    <property type="entry name" value="EAMA DOMAIN-CONTAINING PROTEIN"/>
    <property type="match status" value="1"/>
</dbReference>
<evidence type="ECO:0000256" key="2">
    <source>
        <dbReference type="ARBA" id="ARBA00007362"/>
    </source>
</evidence>
<keyword evidence="4 6" id="KW-1133">Transmembrane helix</keyword>
<comment type="similarity">
    <text evidence="2">Belongs to the EamA transporter family.</text>
</comment>
<comment type="subcellular location">
    <subcellularLocation>
        <location evidence="1">Membrane</location>
        <topology evidence="1">Multi-pass membrane protein</topology>
    </subcellularLocation>
</comment>
<feature type="transmembrane region" description="Helical" evidence="6">
    <location>
        <begin position="244"/>
        <end position="262"/>
    </location>
</feature>
<evidence type="ECO:0000313" key="8">
    <source>
        <dbReference type="EMBL" id="BDD85896.1"/>
    </source>
</evidence>
<evidence type="ECO:0000313" key="9">
    <source>
        <dbReference type="Proteomes" id="UP000830055"/>
    </source>
</evidence>
<evidence type="ECO:0000256" key="4">
    <source>
        <dbReference type="ARBA" id="ARBA00022989"/>
    </source>
</evidence>
<feature type="transmembrane region" description="Helical" evidence="6">
    <location>
        <begin position="7"/>
        <end position="28"/>
    </location>
</feature>
<accession>A0ABM7W4R3</accession>
<feature type="transmembrane region" description="Helical" evidence="6">
    <location>
        <begin position="63"/>
        <end position="81"/>
    </location>
</feature>
<evidence type="ECO:0000256" key="3">
    <source>
        <dbReference type="ARBA" id="ARBA00022692"/>
    </source>
</evidence>
<protein>
    <recommendedName>
        <fullName evidence="7">EamA domain-containing protein</fullName>
    </recommendedName>
</protein>
<proteinExistence type="inferred from homology"/>
<dbReference type="RefSeq" id="WP_284153021.1">
    <property type="nucleotide sequence ID" value="NZ_AP025516.1"/>
</dbReference>